<dbReference type="EMBL" id="GEDG01025356">
    <property type="protein sequence ID" value="JAP15307.1"/>
    <property type="molecule type" value="Transcribed_RNA"/>
</dbReference>
<proteinExistence type="predicted"/>
<sequence length="98" mass="11915">MVEQVTTAFLKGWTEFLSIKRCRKSLILWRWNIFLEPVQIMLQCFLLVKTYRPDIRNLLERFLKFWTENPSFIEVVRQNWCSNGSQNLSWSLRPTSRM</sequence>
<dbReference type="AlphaFoldDB" id="A0A0V0H760"/>
<reference evidence="1" key="1">
    <citation type="submission" date="2015-12" db="EMBL/GenBank/DDBJ databases">
        <title>Gene expression during late stages of embryo sac development: a critical building block for successful pollen-pistil interactions.</title>
        <authorList>
            <person name="Liu Y."/>
            <person name="Joly V."/>
            <person name="Sabar M."/>
            <person name="Matton D.P."/>
        </authorList>
    </citation>
    <scope>NUCLEOTIDE SEQUENCE</scope>
</reference>
<evidence type="ECO:0000313" key="1">
    <source>
        <dbReference type="EMBL" id="JAP15307.1"/>
    </source>
</evidence>
<organism evidence="1">
    <name type="scientific">Solanum chacoense</name>
    <name type="common">Chaco potato</name>
    <dbReference type="NCBI Taxonomy" id="4108"/>
    <lineage>
        <taxon>Eukaryota</taxon>
        <taxon>Viridiplantae</taxon>
        <taxon>Streptophyta</taxon>
        <taxon>Embryophyta</taxon>
        <taxon>Tracheophyta</taxon>
        <taxon>Spermatophyta</taxon>
        <taxon>Magnoliopsida</taxon>
        <taxon>eudicotyledons</taxon>
        <taxon>Gunneridae</taxon>
        <taxon>Pentapetalae</taxon>
        <taxon>asterids</taxon>
        <taxon>lamiids</taxon>
        <taxon>Solanales</taxon>
        <taxon>Solanaceae</taxon>
        <taxon>Solanoideae</taxon>
        <taxon>Solaneae</taxon>
        <taxon>Solanum</taxon>
    </lineage>
</organism>
<accession>A0A0V0H760</accession>
<protein>
    <submittedName>
        <fullName evidence="1">Putative ovule protein</fullName>
    </submittedName>
</protein>
<name>A0A0V0H760_SOLCH</name>